<evidence type="ECO:0000259" key="5">
    <source>
        <dbReference type="Pfam" id="PF00155"/>
    </source>
</evidence>
<keyword evidence="3" id="KW-0808">Transferase</keyword>
<dbReference type="InterPro" id="IPR015421">
    <property type="entry name" value="PyrdxlP-dep_Trfase_major"/>
</dbReference>
<dbReference type="Gene3D" id="3.40.640.10">
    <property type="entry name" value="Type I PLP-dependent aspartate aminotransferase-like (Major domain)"/>
    <property type="match status" value="1"/>
</dbReference>
<dbReference type="Pfam" id="PF00155">
    <property type="entry name" value="Aminotran_1_2"/>
    <property type="match status" value="1"/>
</dbReference>
<dbReference type="GO" id="GO:0016740">
    <property type="term" value="F:transferase activity"/>
    <property type="evidence" value="ECO:0007669"/>
    <property type="project" value="UniProtKB-KW"/>
</dbReference>
<dbReference type="AlphaFoldDB" id="A0A9P8I0Q3"/>
<dbReference type="InterPro" id="IPR015424">
    <property type="entry name" value="PyrdxlP-dep_Trfase"/>
</dbReference>
<gene>
    <name evidence="6" type="ORF">FGG08_006525</name>
</gene>
<dbReference type="GO" id="GO:0030170">
    <property type="term" value="F:pyridoxal phosphate binding"/>
    <property type="evidence" value="ECO:0007669"/>
    <property type="project" value="InterPro"/>
</dbReference>
<dbReference type="Gene3D" id="3.90.1150.10">
    <property type="entry name" value="Aspartate Aminotransferase, domain 1"/>
    <property type="match status" value="1"/>
</dbReference>
<dbReference type="PANTHER" id="PTHR13693:SF77">
    <property type="entry name" value="8-AMINO-7-OXONONANOATE SYNTHASE"/>
    <property type="match status" value="1"/>
</dbReference>
<evidence type="ECO:0000256" key="4">
    <source>
        <dbReference type="ARBA" id="ARBA00022898"/>
    </source>
</evidence>
<dbReference type="SUPFAM" id="SSF53383">
    <property type="entry name" value="PLP-dependent transferases"/>
    <property type="match status" value="1"/>
</dbReference>
<dbReference type="InterPro" id="IPR050087">
    <property type="entry name" value="AON_synthase_class-II"/>
</dbReference>
<evidence type="ECO:0000313" key="7">
    <source>
        <dbReference type="Proteomes" id="UP000698800"/>
    </source>
</evidence>
<dbReference type="OrthoDB" id="2382073at2759"/>
<dbReference type="Proteomes" id="UP000698800">
    <property type="component" value="Unassembled WGS sequence"/>
</dbReference>
<keyword evidence="7" id="KW-1185">Reference proteome</keyword>
<evidence type="ECO:0000256" key="2">
    <source>
        <dbReference type="ARBA" id="ARBA00010008"/>
    </source>
</evidence>
<sequence>MGPHLLSTFQSILQNRRSVSALRALTLPLPTTVDFSSNDFLSLSTSPLLRTTLLQHLRNAPPTTPFGSRGSRLLDGNSSYAEALETDIAAYHNAPAGLIFNSGYDANSGFFACVVQAGDVVVFDEYVHASAREGMRLSRAGRRVGFQHNSLEGLRGVLGECMEGDERVRGGERNVFVAVESVYSMDGDLAPLREFVVCMEEMLPAGNGYLVVDEAHATGVVGPGGRGLVCELGIEDRVFARLHTFGKALGCSGGMYCPPRLPVLCVFESELNLGLMKNGRGKRLYYARR</sequence>
<dbReference type="EMBL" id="JAGHQL010000192">
    <property type="protein sequence ID" value="KAH0536614.1"/>
    <property type="molecule type" value="Genomic_DNA"/>
</dbReference>
<dbReference type="InterPro" id="IPR015422">
    <property type="entry name" value="PyrdxlP-dep_Trfase_small"/>
</dbReference>
<protein>
    <submittedName>
        <fullName evidence="6">Secondary metabolism biosynthetic enzyme</fullName>
    </submittedName>
</protein>
<proteinExistence type="inferred from homology"/>
<feature type="domain" description="Aminotransferase class I/classII large" evidence="5">
    <location>
        <begin position="32"/>
        <end position="255"/>
    </location>
</feature>
<evidence type="ECO:0000313" key="6">
    <source>
        <dbReference type="EMBL" id="KAH0536614.1"/>
    </source>
</evidence>
<evidence type="ECO:0000256" key="1">
    <source>
        <dbReference type="ARBA" id="ARBA00001933"/>
    </source>
</evidence>
<name>A0A9P8I0Q3_9PEZI</name>
<evidence type="ECO:0000256" key="3">
    <source>
        <dbReference type="ARBA" id="ARBA00022679"/>
    </source>
</evidence>
<dbReference type="PANTHER" id="PTHR13693">
    <property type="entry name" value="CLASS II AMINOTRANSFERASE/8-AMINO-7-OXONONANOATE SYNTHASE"/>
    <property type="match status" value="1"/>
</dbReference>
<dbReference type="GO" id="GO:0009102">
    <property type="term" value="P:biotin biosynthetic process"/>
    <property type="evidence" value="ECO:0007669"/>
    <property type="project" value="TreeGrafter"/>
</dbReference>
<dbReference type="InterPro" id="IPR004839">
    <property type="entry name" value="Aminotransferase_I/II_large"/>
</dbReference>
<organism evidence="6 7">
    <name type="scientific">Glutinoglossum americanum</name>
    <dbReference type="NCBI Taxonomy" id="1670608"/>
    <lineage>
        <taxon>Eukaryota</taxon>
        <taxon>Fungi</taxon>
        <taxon>Dikarya</taxon>
        <taxon>Ascomycota</taxon>
        <taxon>Pezizomycotina</taxon>
        <taxon>Geoglossomycetes</taxon>
        <taxon>Geoglossales</taxon>
        <taxon>Geoglossaceae</taxon>
        <taxon>Glutinoglossum</taxon>
    </lineage>
</organism>
<reference evidence="6" key="1">
    <citation type="submission" date="2021-03" db="EMBL/GenBank/DDBJ databases">
        <title>Comparative genomics and phylogenomic investigation of the class Geoglossomycetes provide insights into ecological specialization and systematics.</title>
        <authorList>
            <person name="Melie T."/>
            <person name="Pirro S."/>
            <person name="Miller A.N."/>
            <person name="Quandt A."/>
        </authorList>
    </citation>
    <scope>NUCLEOTIDE SEQUENCE</scope>
    <source>
        <strain evidence="6">GBOQ0MN5Z8</strain>
    </source>
</reference>
<accession>A0A9P8I0Q3</accession>
<comment type="caution">
    <text evidence="6">The sequence shown here is derived from an EMBL/GenBank/DDBJ whole genome shotgun (WGS) entry which is preliminary data.</text>
</comment>
<comment type="similarity">
    <text evidence="2">Belongs to the class-II pyridoxal-phosphate-dependent aminotransferase family. BioF subfamily.</text>
</comment>
<keyword evidence="4" id="KW-0663">Pyridoxal phosphate</keyword>
<comment type="cofactor">
    <cofactor evidence="1">
        <name>pyridoxal 5'-phosphate</name>
        <dbReference type="ChEBI" id="CHEBI:597326"/>
    </cofactor>
</comment>